<evidence type="ECO:0000256" key="1">
    <source>
        <dbReference type="ARBA" id="ARBA00004651"/>
    </source>
</evidence>
<dbReference type="InterPro" id="IPR017039">
    <property type="entry name" value="Virul_fac_BrkB"/>
</dbReference>
<feature type="transmembrane region" description="Helical" evidence="6">
    <location>
        <begin position="119"/>
        <end position="139"/>
    </location>
</feature>
<dbReference type="PIRSF" id="PIRSF035875">
    <property type="entry name" value="RNase_BN"/>
    <property type="match status" value="1"/>
</dbReference>
<dbReference type="PANTHER" id="PTHR30213">
    <property type="entry name" value="INNER MEMBRANE PROTEIN YHJD"/>
    <property type="match status" value="1"/>
</dbReference>
<evidence type="ECO:0000256" key="4">
    <source>
        <dbReference type="ARBA" id="ARBA00022989"/>
    </source>
</evidence>
<keyword evidence="2" id="KW-1003">Cell membrane</keyword>
<organism evidence="7 8">
    <name type="scientific">Namhaeicola litoreus</name>
    <dbReference type="NCBI Taxonomy" id="1052145"/>
    <lineage>
        <taxon>Bacteria</taxon>
        <taxon>Pseudomonadati</taxon>
        <taxon>Bacteroidota</taxon>
        <taxon>Flavobacteriia</taxon>
        <taxon>Flavobacteriales</taxon>
        <taxon>Flavobacteriaceae</taxon>
        <taxon>Namhaeicola</taxon>
    </lineage>
</organism>
<feature type="transmembrane region" description="Helical" evidence="6">
    <location>
        <begin position="159"/>
        <end position="184"/>
    </location>
</feature>
<keyword evidence="8" id="KW-1185">Reference proteome</keyword>
<name>A0ABW3Y4J8_9FLAO</name>
<feature type="transmembrane region" description="Helical" evidence="6">
    <location>
        <begin position="232"/>
        <end position="257"/>
    </location>
</feature>
<dbReference type="NCBIfam" id="TIGR00765">
    <property type="entry name" value="yihY_not_rbn"/>
    <property type="match status" value="1"/>
</dbReference>
<sequence length="306" mass="35130">MSSKDGLHKIPVLRWIINFLERIRLPGFEGMSVYEILEMYITGIIKGTLTTRAGSIAFSFFIALFPFALFILTLIPFVPIPDFQEDFMELIFNFTPSQSSKEAIAYVLNDIANNKYAELLSFGFFLSMFLMTNGVNAILNSFEYTYHNIETRTILRQYFVSLIITLILAVVLIISVAGLIFFEIFLNDLTANGIVLDTVFWMRIIRLLILVMIILISFSILFYFGTREGRQLAFFSPGTILTTLLFILNFEIFGIYIEKFAQYNKLYGSIGTVLVIMLFIYLNSIILLLGFELNTTIIKLHEEKSQ</sequence>
<evidence type="ECO:0000256" key="2">
    <source>
        <dbReference type="ARBA" id="ARBA00022475"/>
    </source>
</evidence>
<feature type="transmembrane region" description="Helical" evidence="6">
    <location>
        <begin position="269"/>
        <end position="291"/>
    </location>
</feature>
<dbReference type="EMBL" id="JBHTMY010000003">
    <property type="protein sequence ID" value="MFD1316046.1"/>
    <property type="molecule type" value="Genomic_DNA"/>
</dbReference>
<accession>A0ABW3Y4J8</accession>
<comment type="caution">
    <text evidence="7">The sequence shown here is derived from an EMBL/GenBank/DDBJ whole genome shotgun (WGS) entry which is preliminary data.</text>
</comment>
<keyword evidence="3 6" id="KW-0812">Transmembrane</keyword>
<evidence type="ECO:0000313" key="8">
    <source>
        <dbReference type="Proteomes" id="UP001597201"/>
    </source>
</evidence>
<protein>
    <submittedName>
        <fullName evidence="7">YihY/virulence factor BrkB family protein</fullName>
    </submittedName>
</protein>
<evidence type="ECO:0000256" key="6">
    <source>
        <dbReference type="SAM" id="Phobius"/>
    </source>
</evidence>
<gene>
    <name evidence="7" type="ORF">ACFQ39_10490</name>
</gene>
<dbReference type="RefSeq" id="WP_377178799.1">
    <property type="nucleotide sequence ID" value="NZ_JBHTMY010000003.1"/>
</dbReference>
<proteinExistence type="predicted"/>
<dbReference type="PANTHER" id="PTHR30213:SF0">
    <property type="entry name" value="UPF0761 MEMBRANE PROTEIN YIHY"/>
    <property type="match status" value="1"/>
</dbReference>
<reference evidence="8" key="1">
    <citation type="journal article" date="2019" name="Int. J. Syst. Evol. Microbiol.">
        <title>The Global Catalogue of Microorganisms (GCM) 10K type strain sequencing project: providing services to taxonomists for standard genome sequencing and annotation.</title>
        <authorList>
            <consortium name="The Broad Institute Genomics Platform"/>
            <consortium name="The Broad Institute Genome Sequencing Center for Infectious Disease"/>
            <person name="Wu L."/>
            <person name="Ma J."/>
        </authorList>
    </citation>
    <scope>NUCLEOTIDE SEQUENCE [LARGE SCALE GENOMIC DNA]</scope>
    <source>
        <strain evidence="8">CCUG 61485</strain>
    </source>
</reference>
<feature type="transmembrane region" description="Helical" evidence="6">
    <location>
        <begin position="204"/>
        <end position="225"/>
    </location>
</feature>
<comment type="subcellular location">
    <subcellularLocation>
        <location evidence="1">Cell membrane</location>
        <topology evidence="1">Multi-pass membrane protein</topology>
    </subcellularLocation>
</comment>
<evidence type="ECO:0000256" key="5">
    <source>
        <dbReference type="ARBA" id="ARBA00023136"/>
    </source>
</evidence>
<keyword evidence="5 6" id="KW-0472">Membrane</keyword>
<keyword evidence="4 6" id="KW-1133">Transmembrane helix</keyword>
<dbReference type="Pfam" id="PF03631">
    <property type="entry name" value="Virul_fac_BrkB"/>
    <property type="match status" value="1"/>
</dbReference>
<evidence type="ECO:0000256" key="3">
    <source>
        <dbReference type="ARBA" id="ARBA00022692"/>
    </source>
</evidence>
<dbReference type="Proteomes" id="UP001597201">
    <property type="component" value="Unassembled WGS sequence"/>
</dbReference>
<feature type="transmembrane region" description="Helical" evidence="6">
    <location>
        <begin position="56"/>
        <end position="78"/>
    </location>
</feature>
<evidence type="ECO:0000313" key="7">
    <source>
        <dbReference type="EMBL" id="MFD1316046.1"/>
    </source>
</evidence>